<evidence type="ECO:0000313" key="8">
    <source>
        <dbReference type="Proteomes" id="UP000076078"/>
    </source>
</evidence>
<feature type="domain" description="ComC supersandwich" evidence="2">
    <location>
        <begin position="1118"/>
        <end position="1325"/>
    </location>
</feature>
<keyword evidence="1" id="KW-1133">Transmembrane helix</keyword>
<dbReference type="Pfam" id="PF22933">
    <property type="entry name" value="ComC_SSD"/>
    <property type="match status" value="1"/>
</dbReference>
<dbReference type="InterPro" id="IPR056645">
    <property type="entry name" value="DUF7743"/>
</dbReference>
<dbReference type="InterPro" id="IPR055463">
    <property type="entry name" value="DUF7035"/>
</dbReference>
<dbReference type="OrthoDB" id="24278at2759"/>
<evidence type="ECO:0000259" key="6">
    <source>
        <dbReference type="Pfam" id="PF25820"/>
    </source>
</evidence>
<dbReference type="InParanoid" id="A0A152A3Y2"/>
<dbReference type="InterPro" id="IPR054484">
    <property type="entry name" value="ComC_SSD"/>
</dbReference>
<gene>
    <name evidence="7" type="ORF">DLAC_03013</name>
</gene>
<dbReference type="Pfam" id="PF25820">
    <property type="entry name" value="DUF7949"/>
    <property type="match status" value="1"/>
</dbReference>
<evidence type="ECO:0000259" key="3">
    <source>
        <dbReference type="Pfam" id="PF23033"/>
    </source>
</evidence>
<evidence type="ECO:0000256" key="1">
    <source>
        <dbReference type="SAM" id="Phobius"/>
    </source>
</evidence>
<evidence type="ECO:0008006" key="9">
    <source>
        <dbReference type="Google" id="ProtNLM"/>
    </source>
</evidence>
<keyword evidence="1" id="KW-0812">Transmembrane</keyword>
<dbReference type="Pfam" id="PF23034">
    <property type="entry name" value="DUF7035"/>
    <property type="match status" value="1"/>
</dbReference>
<evidence type="ECO:0000259" key="4">
    <source>
        <dbReference type="Pfam" id="PF23034"/>
    </source>
</evidence>
<dbReference type="Proteomes" id="UP000076078">
    <property type="component" value="Unassembled WGS sequence"/>
</dbReference>
<evidence type="ECO:0000259" key="2">
    <source>
        <dbReference type="Pfam" id="PF22933"/>
    </source>
</evidence>
<name>A0A152A3Y2_TIELA</name>
<dbReference type="EMBL" id="LODT01000013">
    <property type="protein sequence ID" value="KYR00948.1"/>
    <property type="molecule type" value="Genomic_DNA"/>
</dbReference>
<feature type="domain" description="DUF7035" evidence="4">
    <location>
        <begin position="686"/>
        <end position="819"/>
    </location>
</feature>
<evidence type="ECO:0000313" key="7">
    <source>
        <dbReference type="EMBL" id="KYR00948.1"/>
    </source>
</evidence>
<dbReference type="PANTHER" id="PTHR31378">
    <property type="entry name" value="EGF-LIKE DOMAIN-CONTAINING PROTEIN-RELATED-RELATED"/>
    <property type="match status" value="1"/>
</dbReference>
<keyword evidence="1" id="KW-0472">Membrane</keyword>
<feature type="domain" description="DUF7949" evidence="6">
    <location>
        <begin position="1064"/>
        <end position="1098"/>
    </location>
</feature>
<evidence type="ECO:0000259" key="5">
    <source>
        <dbReference type="Pfam" id="PF24893"/>
    </source>
</evidence>
<proteinExistence type="predicted"/>
<organism evidence="7 8">
    <name type="scientific">Tieghemostelium lacteum</name>
    <name type="common">Slime mold</name>
    <name type="synonym">Dictyostelium lacteum</name>
    <dbReference type="NCBI Taxonomy" id="361077"/>
    <lineage>
        <taxon>Eukaryota</taxon>
        <taxon>Amoebozoa</taxon>
        <taxon>Evosea</taxon>
        <taxon>Eumycetozoa</taxon>
        <taxon>Dictyostelia</taxon>
        <taxon>Dictyosteliales</taxon>
        <taxon>Raperosteliaceae</taxon>
        <taxon>Tieghemostelium</taxon>
    </lineage>
</organism>
<dbReference type="InterPro" id="IPR055462">
    <property type="entry name" value="DUF7034"/>
</dbReference>
<feature type="domain" description="DUF7034" evidence="3">
    <location>
        <begin position="835"/>
        <end position="950"/>
    </location>
</feature>
<reference evidence="7 8" key="1">
    <citation type="submission" date="2015-12" db="EMBL/GenBank/DDBJ databases">
        <title>Dictyostelia acquired genes for synthesis and detection of signals that induce cell-type specialization by lateral gene transfer from prokaryotes.</title>
        <authorList>
            <person name="Gloeckner G."/>
            <person name="Schaap P."/>
        </authorList>
    </citation>
    <scope>NUCLEOTIDE SEQUENCE [LARGE SCALE GENOMIC DNA]</scope>
    <source>
        <strain evidence="7 8">TK</strain>
    </source>
</reference>
<dbReference type="InterPro" id="IPR057709">
    <property type="entry name" value="DUF7949"/>
</dbReference>
<keyword evidence="8" id="KW-1185">Reference proteome</keyword>
<dbReference type="PANTHER" id="PTHR31378:SF17">
    <property type="match status" value="1"/>
</dbReference>
<protein>
    <recommendedName>
        <fullName evidence="9">EGF-like domain-containing protein</fullName>
    </recommendedName>
</protein>
<dbReference type="Pfam" id="PF23033">
    <property type="entry name" value="DUF7034"/>
    <property type="match status" value="1"/>
</dbReference>
<accession>A0A152A3Y2</accession>
<comment type="caution">
    <text evidence="7">The sequence shown here is derived from an EMBL/GenBank/DDBJ whole genome shotgun (WGS) entry which is preliminary data.</text>
</comment>
<feature type="domain" description="DUF7743" evidence="5">
    <location>
        <begin position="462"/>
        <end position="564"/>
    </location>
</feature>
<sequence length="1399" mass="156710">MLTVKFKINFVLLLLILITFCYYAAIVVNGEIEIREVTSQFQLKLNENDFMDGNPLRQCRYYFVFVAGQLQQNGDVLLYNMPSEYQSFLNPPIVLYSDPDQVIITVTYKVNEGTQGNLSVSLEEKLSNTQIQTGSLDNFYQYNCVMSSSRQLTTTQTYQTLQRLNWLEFYYSFTLLNYTYLVDPIDLQYGTATPFVIQSLSPIILPTKTPLSLQLCPSNLALLTNFADASTTLTSAANGNPSTLDVLFTAYNYSPDNVDSGVNTLSISFAPIISQYYRGWNQIYSFSSIDFPGNDVKDKVWFGSFDGNAQLLPNQHLVFSNTAQKFVVAFGDISPVSAINQIKVVDMLGSTLNSQDFTTLVINPISPEYNQYNNFQTIGAVLNFRFPLNDIDCQVGYLEQTISAPYPYGWSRFTDPQLQLVYAPIYMVRVAFRNNPPFSLSCKQTSVFETTVNPTSYVPSTNTNPPVLVDFRWTKLDKRHVIIHLQVTSDNGLDYIEFNSFRIQALNALVGGTTTDGSYEFMLTLDNYAYYDTLIFTDMYRNQLETNAQQFFSSFSSVTDSYPLPYFIPLIVFTPSDITFFQFSINQINTTGRVTELSLFIQFENQVEDMLVSLLLDIPFTDQKPFYAVYAEDLEMFVIKFTLPANLIGPSIPYDIVVNYNPIKMYQLIPVLGVQSVVLQVSSQVGDQMPPLITKIQISNAGPVFNSIMATFTIVVEDQENGFKEGMVHITSPLDVAGHKFLITSQLIPPNGYTAPVAGSTSIKSTFVLTFPVSDKCIQDHSYYTITSSYLIDKQGYKSDSSDTTKINPVVQIIGNENFTLPISGCTTSTNSYITITSLNVSSNSLVANGRDAQVTFSFLASDTTYGIPNSNRPTVYLTTVAEKPLECLAEVTVNSANEVKYQCSITIPAFFGYNDGIFISIYGLINNQYIHQGFNSEALYGMGLPHSITWNKGVINWEYYTPNIQSILPYEKYSEYVTIRALIFNGDNVEASVTYHNGETSTVEITSLSSVTVFEVEVDTTLSILPFNIVLKTTNGASDPILVTPIEPLLPPPETIPPTPKPCQGTPTCGGSDKGTCTQYGCKCTLPWTGVDCLSQILIYKLPPINETAPTYLASLSNLQNSSFTCKTFMHSLQEINFKGEVVSTVNLLDKQWTFVNDTNTYKRSFQYSTSFIQNSVTTKLNVTLTWLNKSRDLDFAGQRFTVSPSTYKYSITISKFGFQQSLNTLKLIFDTDLEYNEATTDVCSSKHSSTDDMFRYTRLRIGDMTLLSRYVNYAIIDDRNTLISNEPVNLQEKISYNTTNLLVAINIPHYNVFAILDPDFSVLLDSKPTDAQTENSICFSDDSSNSKSSLSKTQIAGIIVGSVVGGLCIIGVTLYIVFRKYKYSKIILSLRERTTRK</sequence>
<feature type="transmembrane region" description="Helical" evidence="1">
    <location>
        <begin position="1357"/>
        <end position="1380"/>
    </location>
</feature>
<dbReference type="Pfam" id="PF24893">
    <property type="entry name" value="DUF7743"/>
    <property type="match status" value="1"/>
</dbReference>